<dbReference type="EMBL" id="CCEJ010000001">
    <property type="protein sequence ID" value="CDR32858.1"/>
    <property type="molecule type" value="Genomic_DNA"/>
</dbReference>
<dbReference type="PROSITE" id="PS51257">
    <property type="entry name" value="PROKAR_LIPOPROTEIN"/>
    <property type="match status" value="1"/>
</dbReference>
<feature type="signal peptide" evidence="1">
    <location>
        <begin position="1"/>
        <end position="16"/>
    </location>
</feature>
<evidence type="ECO:0000256" key="1">
    <source>
        <dbReference type="SAM" id="SignalP"/>
    </source>
</evidence>
<gene>
    <name evidence="2" type="ORF">CSEC_0014</name>
</gene>
<dbReference type="AlphaFoldDB" id="A0A090D002"/>
<dbReference type="STRING" id="1437425.CSEC_0014"/>
<name>A0A090D002_9BACT</name>
<protein>
    <submittedName>
        <fullName evidence="2">Secreted protein</fullName>
    </submittedName>
</protein>
<feature type="chain" id="PRO_5001853633" evidence="1">
    <location>
        <begin position="17"/>
        <end position="158"/>
    </location>
</feature>
<dbReference type="Proteomes" id="UP000031552">
    <property type="component" value="Unassembled WGS sequence"/>
</dbReference>
<reference evidence="2" key="2">
    <citation type="submission" date="2014-09" db="EMBL/GenBank/DDBJ databases">
        <title>Criblamydia sequanensis harbors a mega-plasmid encoding arsenite resistance.</title>
        <authorList>
            <person name="Bertelli C."/>
            <person name="Goesmann A."/>
            <person name="Greub G."/>
        </authorList>
    </citation>
    <scope>NUCLEOTIDE SEQUENCE [LARGE SCALE GENOMIC DNA]</scope>
    <source>
        <strain evidence="2">CRIB-18</strain>
    </source>
</reference>
<evidence type="ECO:0000313" key="2">
    <source>
        <dbReference type="EMBL" id="CDR32858.1"/>
    </source>
</evidence>
<dbReference type="eggNOG" id="ENOG50339Q0">
    <property type="taxonomic scope" value="Bacteria"/>
</dbReference>
<keyword evidence="3" id="KW-1185">Reference proteome</keyword>
<accession>A0A090D002</accession>
<reference evidence="2" key="1">
    <citation type="submission" date="2013-12" db="EMBL/GenBank/DDBJ databases">
        <authorList>
            <person name="Linke B."/>
        </authorList>
    </citation>
    <scope>NUCLEOTIDE SEQUENCE [LARGE SCALE GENOMIC DNA]</scope>
    <source>
        <strain evidence="2">CRIB-18</strain>
    </source>
</reference>
<dbReference type="RefSeq" id="WP_041016390.1">
    <property type="nucleotide sequence ID" value="NZ_CCEJ010000001.1"/>
</dbReference>
<dbReference type="OrthoDB" id="9926841at2"/>
<sequence>MTTPLFKISLAALVLAACFFITSCSREDSSFTPRKVAKLEDRIGKDTVFYLQSSSNILTLQIKPDGKNGFSTVEEAALSNDVSNRLKEVLLEDDSYIFDRTKSCLFLPTEGWRFKGKEDVVVLYSSYCKQIKITTPRKNFILDIDPVNEDFKALSNKN</sequence>
<evidence type="ECO:0000313" key="3">
    <source>
        <dbReference type="Proteomes" id="UP000031552"/>
    </source>
</evidence>
<comment type="caution">
    <text evidence="2">The sequence shown here is derived from an EMBL/GenBank/DDBJ whole genome shotgun (WGS) entry which is preliminary data.</text>
</comment>
<keyword evidence="1" id="KW-0732">Signal</keyword>
<proteinExistence type="predicted"/>
<organism evidence="2 3">
    <name type="scientific">Candidatus Criblamydia sequanensis CRIB-18</name>
    <dbReference type="NCBI Taxonomy" id="1437425"/>
    <lineage>
        <taxon>Bacteria</taxon>
        <taxon>Pseudomonadati</taxon>
        <taxon>Chlamydiota</taxon>
        <taxon>Chlamydiia</taxon>
        <taxon>Parachlamydiales</taxon>
        <taxon>Candidatus Criblamydiaceae</taxon>
        <taxon>Candidatus Criblamydia</taxon>
    </lineage>
</organism>